<dbReference type="InterPro" id="IPR036428">
    <property type="entry name" value="PCD_sf"/>
</dbReference>
<keyword evidence="5" id="KW-0456">Lyase</keyword>
<comment type="similarity">
    <text evidence="2">Belongs to the pterin-4-alpha-carbinolamine dehydratase family.</text>
</comment>
<dbReference type="PANTHER" id="PTHR12599">
    <property type="entry name" value="PTERIN-4-ALPHA-CARBINOLAMINE DEHYDRATASE"/>
    <property type="match status" value="1"/>
</dbReference>
<dbReference type="EC" id="4.2.1.96" evidence="3"/>
<evidence type="ECO:0000256" key="3">
    <source>
        <dbReference type="ARBA" id="ARBA00013252"/>
    </source>
</evidence>
<protein>
    <recommendedName>
        <fullName evidence="4">Putative pterin-4-alpha-carbinolamine dehydratase</fullName>
        <ecNumber evidence="3">4.2.1.96</ecNumber>
    </recommendedName>
</protein>
<sequence length="102" mass="10625">MDIMTNDQFRASPGVEDWHPAGDGVAAQFRTGDFATGARLFSAIADLAEAANHHPDVEVTYPHVRVSLVTHSAGGVTEADAALAASISRAAHQLGIEAESAE</sequence>
<keyword evidence="7" id="KW-1185">Reference proteome</keyword>
<dbReference type="EMBL" id="CP091139">
    <property type="protein sequence ID" value="UUT34917.1"/>
    <property type="molecule type" value="Genomic_DNA"/>
</dbReference>
<evidence type="ECO:0000313" key="7">
    <source>
        <dbReference type="Proteomes" id="UP001054811"/>
    </source>
</evidence>
<dbReference type="RefSeq" id="WP_259611452.1">
    <property type="nucleotide sequence ID" value="NZ_CP091139.2"/>
</dbReference>
<organism evidence="6 7">
    <name type="scientific">Microbacterium elymi</name>
    <dbReference type="NCBI Taxonomy" id="2909587"/>
    <lineage>
        <taxon>Bacteria</taxon>
        <taxon>Bacillati</taxon>
        <taxon>Actinomycetota</taxon>
        <taxon>Actinomycetes</taxon>
        <taxon>Micrococcales</taxon>
        <taxon>Microbacteriaceae</taxon>
        <taxon>Microbacterium</taxon>
    </lineage>
</organism>
<dbReference type="Proteomes" id="UP001054811">
    <property type="component" value="Chromosome"/>
</dbReference>
<dbReference type="Pfam" id="PF01329">
    <property type="entry name" value="Pterin_4a"/>
    <property type="match status" value="1"/>
</dbReference>
<dbReference type="PANTHER" id="PTHR12599:SF0">
    <property type="entry name" value="PTERIN-4-ALPHA-CARBINOLAMINE DEHYDRATASE"/>
    <property type="match status" value="1"/>
</dbReference>
<dbReference type="Gene3D" id="3.30.1360.20">
    <property type="entry name" value="Transcriptional coactivator/pterin dehydratase"/>
    <property type="match status" value="1"/>
</dbReference>
<evidence type="ECO:0000256" key="5">
    <source>
        <dbReference type="ARBA" id="ARBA00023239"/>
    </source>
</evidence>
<dbReference type="CDD" id="cd00488">
    <property type="entry name" value="PCD_DCoH"/>
    <property type="match status" value="1"/>
</dbReference>
<proteinExistence type="inferred from homology"/>
<evidence type="ECO:0000256" key="1">
    <source>
        <dbReference type="ARBA" id="ARBA00001554"/>
    </source>
</evidence>
<evidence type="ECO:0000256" key="4">
    <source>
        <dbReference type="ARBA" id="ARBA00021735"/>
    </source>
</evidence>
<dbReference type="SUPFAM" id="SSF55248">
    <property type="entry name" value="PCD-like"/>
    <property type="match status" value="1"/>
</dbReference>
<accession>A0ABY5NIA7</accession>
<evidence type="ECO:0000313" key="6">
    <source>
        <dbReference type="EMBL" id="UUT34917.1"/>
    </source>
</evidence>
<evidence type="ECO:0000256" key="2">
    <source>
        <dbReference type="ARBA" id="ARBA00006472"/>
    </source>
</evidence>
<reference evidence="6" key="1">
    <citation type="submission" date="2022-01" db="EMBL/GenBank/DDBJ databases">
        <title>Microbacterium eymi and Microbacterium rhizovicinus sp. nov., isolated from the rhizospheric soil of Elymus tsukushiensis, a plant native to the Dokdo Islands, Republic of Korea.</title>
        <authorList>
            <person name="Hwang Y.J."/>
        </authorList>
    </citation>
    <scope>NUCLEOTIDE SEQUENCE</scope>
    <source>
        <strain evidence="6">KUDC0405</strain>
    </source>
</reference>
<dbReference type="InterPro" id="IPR001533">
    <property type="entry name" value="Pterin_deHydtase"/>
</dbReference>
<gene>
    <name evidence="6" type="ORF">L2X98_31485</name>
</gene>
<comment type="catalytic activity">
    <reaction evidence="1">
        <text>(4aS,6R)-4a-hydroxy-L-erythro-5,6,7,8-tetrahydrobiopterin = (6R)-L-erythro-6,7-dihydrobiopterin + H2O</text>
        <dbReference type="Rhea" id="RHEA:11920"/>
        <dbReference type="ChEBI" id="CHEBI:15377"/>
        <dbReference type="ChEBI" id="CHEBI:15642"/>
        <dbReference type="ChEBI" id="CHEBI:43120"/>
        <dbReference type="EC" id="4.2.1.96"/>
    </reaction>
</comment>
<name>A0ABY5NIA7_9MICO</name>